<accession>A0ABU9G2X7</accession>
<dbReference type="Proteomes" id="UP001379949">
    <property type="component" value="Unassembled WGS sequence"/>
</dbReference>
<dbReference type="RefSeq" id="WP_341566744.1">
    <property type="nucleotide sequence ID" value="NZ_JBAKAQ010000003.1"/>
</dbReference>
<keyword evidence="2" id="KW-1185">Reference proteome</keyword>
<gene>
    <name evidence="1" type="ORF">V6242_06770</name>
</gene>
<protein>
    <submittedName>
        <fullName evidence="1">Cysteine-rich CWC family protein</fullName>
    </submittedName>
</protein>
<sequence length="67" mass="7472">MMNCPFCSASNLCDRNGECWCFVVAIPASLLCLLPKSSVGRDCICQSCLERYKSDPDAFVIEYKARV</sequence>
<proteinExistence type="predicted"/>
<organism evidence="1 2">
    <name type="scientific">Marinomonas arenicola</name>
    <dbReference type="NCBI Taxonomy" id="569601"/>
    <lineage>
        <taxon>Bacteria</taxon>
        <taxon>Pseudomonadati</taxon>
        <taxon>Pseudomonadota</taxon>
        <taxon>Gammaproteobacteria</taxon>
        <taxon>Oceanospirillales</taxon>
        <taxon>Oceanospirillaceae</taxon>
        <taxon>Marinomonas</taxon>
    </lineage>
</organism>
<evidence type="ECO:0000313" key="1">
    <source>
        <dbReference type="EMBL" id="MEL0612843.1"/>
    </source>
</evidence>
<dbReference type="InterPro" id="IPR032720">
    <property type="entry name" value="Cys_rich_CWC"/>
</dbReference>
<name>A0ABU9G2X7_9GAMM</name>
<comment type="caution">
    <text evidence="1">The sequence shown here is derived from an EMBL/GenBank/DDBJ whole genome shotgun (WGS) entry which is preliminary data.</text>
</comment>
<dbReference type="Pfam" id="PF14375">
    <property type="entry name" value="Cys_rich_CWC"/>
    <property type="match status" value="1"/>
</dbReference>
<evidence type="ECO:0000313" key="2">
    <source>
        <dbReference type="Proteomes" id="UP001379949"/>
    </source>
</evidence>
<reference evidence="1 2" key="1">
    <citation type="submission" date="2024-02" db="EMBL/GenBank/DDBJ databases">
        <title>Bacteria isolated from the canopy kelp, Nereocystis luetkeana.</title>
        <authorList>
            <person name="Pfister C.A."/>
            <person name="Younker I.T."/>
            <person name="Light S.H."/>
        </authorList>
    </citation>
    <scope>NUCLEOTIDE SEQUENCE [LARGE SCALE GENOMIC DNA]</scope>
    <source>
        <strain evidence="1 2">TI.4.07</strain>
    </source>
</reference>
<dbReference type="EMBL" id="JBAKAR010000003">
    <property type="protein sequence ID" value="MEL0612843.1"/>
    <property type="molecule type" value="Genomic_DNA"/>
</dbReference>